<comment type="caution">
    <text evidence="2">The sequence shown here is derived from an EMBL/GenBank/DDBJ whole genome shotgun (WGS) entry which is preliminary data.</text>
</comment>
<protein>
    <submittedName>
        <fullName evidence="2">Uncharacterized protein</fullName>
    </submittedName>
</protein>
<proteinExistence type="predicted"/>
<evidence type="ECO:0000256" key="1">
    <source>
        <dbReference type="SAM" id="MobiDB-lite"/>
    </source>
</evidence>
<dbReference type="EMBL" id="VIBQ01000082">
    <property type="protein sequence ID" value="KAB8659307.1"/>
    <property type="molecule type" value="Genomic_DNA"/>
</dbReference>
<organism evidence="2 3">
    <name type="scientific">Carpinus fangiana</name>
    <dbReference type="NCBI Taxonomy" id="176857"/>
    <lineage>
        <taxon>Eukaryota</taxon>
        <taxon>Viridiplantae</taxon>
        <taxon>Streptophyta</taxon>
        <taxon>Embryophyta</taxon>
        <taxon>Tracheophyta</taxon>
        <taxon>Spermatophyta</taxon>
        <taxon>Magnoliopsida</taxon>
        <taxon>eudicotyledons</taxon>
        <taxon>Gunneridae</taxon>
        <taxon>Pentapetalae</taxon>
        <taxon>rosids</taxon>
        <taxon>fabids</taxon>
        <taxon>Fagales</taxon>
        <taxon>Betulaceae</taxon>
        <taxon>Carpinus</taxon>
    </lineage>
</organism>
<reference evidence="2 3" key="1">
    <citation type="submission" date="2019-06" db="EMBL/GenBank/DDBJ databases">
        <title>A chromosomal-level reference genome of Carpinus fangiana (Coryloideae, Betulaceae).</title>
        <authorList>
            <person name="Yang X."/>
            <person name="Wang Z."/>
            <person name="Zhang L."/>
            <person name="Hao G."/>
            <person name="Liu J."/>
            <person name="Yang Y."/>
        </authorList>
    </citation>
    <scope>NUCLEOTIDE SEQUENCE [LARGE SCALE GENOMIC DNA]</scope>
    <source>
        <strain evidence="2">Cfa_2016G</strain>
        <tissue evidence="2">Leaf</tissue>
    </source>
</reference>
<feature type="compositionally biased region" description="Polar residues" evidence="1">
    <location>
        <begin position="9"/>
        <end position="23"/>
    </location>
</feature>
<feature type="region of interest" description="Disordered" evidence="1">
    <location>
        <begin position="278"/>
        <end position="299"/>
    </location>
</feature>
<dbReference type="Proteomes" id="UP000327013">
    <property type="component" value="Unassembled WGS sequence"/>
</dbReference>
<feature type="region of interest" description="Disordered" evidence="1">
    <location>
        <begin position="351"/>
        <end position="385"/>
    </location>
</feature>
<feature type="compositionally biased region" description="Polar residues" evidence="1">
    <location>
        <begin position="81"/>
        <end position="97"/>
    </location>
</feature>
<dbReference type="AlphaFoldDB" id="A0A5N6L394"/>
<feature type="region of interest" description="Disordered" evidence="1">
    <location>
        <begin position="1"/>
        <end position="24"/>
    </location>
</feature>
<evidence type="ECO:0000313" key="2">
    <source>
        <dbReference type="EMBL" id="KAB8659307.1"/>
    </source>
</evidence>
<accession>A0A5N6L394</accession>
<sequence length="385" mass="40651">MLRIMTSKPIVTTTKSPKPNQPRTMAVVPTPLFTLPLPKSCAICAAATDAVCCQSTLTSTKMEEMKMRASAACETGREGNGLTSTSEPVLGSGSSCQPGKVASRMKEIGEDDAVLEGAGDPDQVQRILVDSDLCCKARGIVAAEERSNEIRNMSGMSGDEEEHPANSSAKLPRQSLHDGMWATIAELTKQDDRYGDQDHEHMMVAQEGYYPVDANGESEVAHGGCRNCEFVLCSSNDPPVPAGPRNELGGGDVVCLSQTELGEECSIMLRSFSLGRDGGNQGFENGGCPRTEGEKEDQGDSSVVEKLFLVIALRQMVGGGELMLVAGGASAGLVTLLSPFGAARALSGRAHASARPTRHPSLPPAACLHPGDPTPFSRQKSPKQH</sequence>
<feature type="region of interest" description="Disordered" evidence="1">
    <location>
        <begin position="76"/>
        <end position="100"/>
    </location>
</feature>
<evidence type="ECO:0000313" key="3">
    <source>
        <dbReference type="Proteomes" id="UP000327013"/>
    </source>
</evidence>
<gene>
    <name evidence="2" type="ORF">FH972_026196</name>
</gene>
<dbReference type="OrthoDB" id="10645908at2759"/>
<keyword evidence="3" id="KW-1185">Reference proteome</keyword>
<name>A0A5N6L394_9ROSI</name>